<dbReference type="Proteomes" id="UP001153678">
    <property type="component" value="Unassembled WGS sequence"/>
</dbReference>
<name>A0A9W4X2V8_9GLOM</name>
<dbReference type="EMBL" id="CAMKVN010017698">
    <property type="protein sequence ID" value="CAI2198050.1"/>
    <property type="molecule type" value="Genomic_DNA"/>
</dbReference>
<evidence type="ECO:0000313" key="2">
    <source>
        <dbReference type="Proteomes" id="UP001153678"/>
    </source>
</evidence>
<proteinExistence type="predicted"/>
<accession>A0A9W4X2V8</accession>
<protein>
    <submittedName>
        <fullName evidence="1">12320_t:CDS:1</fullName>
    </submittedName>
</protein>
<dbReference type="AlphaFoldDB" id="A0A9W4X2V8"/>
<keyword evidence="2" id="KW-1185">Reference proteome</keyword>
<evidence type="ECO:0000313" key="1">
    <source>
        <dbReference type="EMBL" id="CAI2198050.1"/>
    </source>
</evidence>
<organism evidence="1 2">
    <name type="scientific">Funneliformis geosporum</name>
    <dbReference type="NCBI Taxonomy" id="1117311"/>
    <lineage>
        <taxon>Eukaryota</taxon>
        <taxon>Fungi</taxon>
        <taxon>Fungi incertae sedis</taxon>
        <taxon>Mucoromycota</taxon>
        <taxon>Glomeromycotina</taxon>
        <taxon>Glomeromycetes</taxon>
        <taxon>Glomerales</taxon>
        <taxon>Glomeraceae</taxon>
        <taxon>Funneliformis</taxon>
    </lineage>
</organism>
<feature type="non-terminal residue" evidence="1">
    <location>
        <position position="1"/>
    </location>
</feature>
<sequence length="50" mass="5754">IHIGRTDPDVAMSIELSPYRGFDTPSGYYLSGNYVVTVKNSTYRIFKNFY</sequence>
<feature type="non-terminal residue" evidence="1">
    <location>
        <position position="50"/>
    </location>
</feature>
<comment type="caution">
    <text evidence="1">The sequence shown here is derived from an EMBL/GenBank/DDBJ whole genome shotgun (WGS) entry which is preliminary data.</text>
</comment>
<reference evidence="1" key="1">
    <citation type="submission" date="2022-08" db="EMBL/GenBank/DDBJ databases">
        <authorList>
            <person name="Kallberg Y."/>
            <person name="Tangrot J."/>
            <person name="Rosling A."/>
        </authorList>
    </citation>
    <scope>NUCLEOTIDE SEQUENCE</scope>
    <source>
        <strain evidence="1">Wild A</strain>
    </source>
</reference>
<gene>
    <name evidence="1" type="ORF">FWILDA_LOCUS18380</name>
</gene>